<dbReference type="PANTHER" id="PTHR10265">
    <property type="entry name" value="CYCLIN-DEPENDENT KINASE INHIBITOR 1"/>
    <property type="match status" value="1"/>
</dbReference>
<evidence type="ECO:0000256" key="11">
    <source>
        <dbReference type="ARBA" id="ARBA00023242"/>
    </source>
</evidence>
<evidence type="ECO:0000256" key="2">
    <source>
        <dbReference type="ARBA" id="ARBA00004177"/>
    </source>
</evidence>
<evidence type="ECO:0000256" key="8">
    <source>
        <dbReference type="ARBA" id="ARBA00022753"/>
    </source>
</evidence>
<evidence type="ECO:0000256" key="7">
    <source>
        <dbReference type="ARBA" id="ARBA00022553"/>
    </source>
</evidence>
<reference evidence="18" key="2">
    <citation type="submission" date="2025-08" db="UniProtKB">
        <authorList>
            <consortium name="Ensembl"/>
        </authorList>
    </citation>
    <scope>IDENTIFICATION</scope>
</reference>
<gene>
    <name evidence="18" type="primary">CDKN1B</name>
    <name evidence="18" type="synonym">LOC108935889</name>
</gene>
<dbReference type="GO" id="GO:0004861">
    <property type="term" value="F:cyclin-dependent protein serine/threonine kinase inhibitor activity"/>
    <property type="evidence" value="ECO:0007669"/>
    <property type="project" value="InterPro"/>
</dbReference>
<evidence type="ECO:0000256" key="6">
    <source>
        <dbReference type="ARBA" id="ARBA00022490"/>
    </source>
</evidence>
<comment type="similarity">
    <text evidence="4">Belongs to the CDI family.</text>
</comment>
<dbReference type="GO" id="GO:0045930">
    <property type="term" value="P:negative regulation of mitotic cell cycle"/>
    <property type="evidence" value="ECO:0007669"/>
    <property type="project" value="TreeGrafter"/>
</dbReference>
<name>A0A8C9R3H9_SCLFO</name>
<evidence type="ECO:0000313" key="19">
    <source>
        <dbReference type="Proteomes" id="UP000694397"/>
    </source>
</evidence>
<dbReference type="GO" id="GO:0005634">
    <property type="term" value="C:nucleus"/>
    <property type="evidence" value="ECO:0007669"/>
    <property type="project" value="UniProtKB-SubCell"/>
</dbReference>
<protein>
    <recommendedName>
        <fullName evidence="5">Cyclin-dependent kinase inhibitor 1B</fullName>
    </recommendedName>
    <alternativeName>
        <fullName evidence="14">Cyclin-dependent kinase inhibitor p27</fullName>
    </alternativeName>
    <alternativeName>
        <fullName evidence="13">p27Kip1</fullName>
    </alternativeName>
</protein>
<dbReference type="GO" id="GO:0000082">
    <property type="term" value="P:G1/S transition of mitotic cell cycle"/>
    <property type="evidence" value="ECO:0007669"/>
    <property type="project" value="TreeGrafter"/>
</dbReference>
<feature type="domain" description="Cyclin-dependent kinase inhibitor" evidence="17">
    <location>
        <begin position="31"/>
        <end position="80"/>
    </location>
</feature>
<feature type="compositionally biased region" description="Polar residues" evidence="16">
    <location>
        <begin position="1"/>
        <end position="11"/>
    </location>
</feature>
<dbReference type="Pfam" id="PF02234">
    <property type="entry name" value="CDI"/>
    <property type="match status" value="1"/>
</dbReference>
<feature type="compositionally biased region" description="Basic and acidic residues" evidence="16">
    <location>
        <begin position="114"/>
        <end position="127"/>
    </location>
</feature>
<evidence type="ECO:0000256" key="5">
    <source>
        <dbReference type="ARBA" id="ARBA00014547"/>
    </source>
</evidence>
<evidence type="ECO:0000256" key="10">
    <source>
        <dbReference type="ARBA" id="ARBA00023013"/>
    </source>
</evidence>
<feature type="region of interest" description="Disordered" evidence="16">
    <location>
        <begin position="95"/>
        <end position="212"/>
    </location>
</feature>
<evidence type="ECO:0000256" key="13">
    <source>
        <dbReference type="ARBA" id="ARBA00031903"/>
    </source>
</evidence>
<keyword evidence="8" id="KW-0967">Endosome</keyword>
<dbReference type="PANTHER" id="PTHR10265:SF9">
    <property type="entry name" value="CYCLIN-DEPENDENT KINASE INHIBITOR 1B"/>
    <property type="match status" value="1"/>
</dbReference>
<proteinExistence type="inferred from homology"/>
<keyword evidence="7" id="KW-0597">Phosphoprotein</keyword>
<accession>A0A8C9R3H9</accession>
<dbReference type="OrthoDB" id="6373236at2759"/>
<dbReference type="InterPro" id="IPR003175">
    <property type="entry name" value="CDI_dom"/>
</dbReference>
<comment type="subcellular location">
    <subcellularLocation>
        <location evidence="3">Cytoplasm</location>
    </subcellularLocation>
    <subcellularLocation>
        <location evidence="2">Endosome</location>
    </subcellularLocation>
    <subcellularLocation>
        <location evidence="1">Nucleus</location>
    </subcellularLocation>
</comment>
<dbReference type="KEGG" id="sfm:108935889"/>
<keyword evidence="9" id="KW-0832">Ubl conjugation</keyword>
<dbReference type="GO" id="GO:0005768">
    <property type="term" value="C:endosome"/>
    <property type="evidence" value="ECO:0007669"/>
    <property type="project" value="UniProtKB-SubCell"/>
</dbReference>
<dbReference type="GeneTree" id="ENSGT00940000159852"/>
<reference evidence="18" key="3">
    <citation type="submission" date="2025-09" db="UniProtKB">
        <authorList>
            <consortium name="Ensembl"/>
        </authorList>
    </citation>
    <scope>IDENTIFICATION</scope>
</reference>
<keyword evidence="10" id="KW-0649">Protein kinase inhibitor</keyword>
<keyword evidence="6" id="KW-0963">Cytoplasm</keyword>
<dbReference type="InterPro" id="IPR044898">
    <property type="entry name" value="CDI_dom_sf"/>
</dbReference>
<evidence type="ECO:0000259" key="17">
    <source>
        <dbReference type="Pfam" id="PF02234"/>
    </source>
</evidence>
<comment type="function">
    <text evidence="15">Important regulator of cell cycle progression. Inhibits the kinase activity of CDK2 bound to cyclin A, but has little inhibitory activity on CDK2 bound to SPDYA. Involved in G1 arrest. Potent inhibitor of cyclin E- and cyclin A-CDK2 complexes. Forms a complex with cyclin type D-CDK4 complexes and is involved in the assembly, stability, and modulation of CCND1-CDK4 complex activation. Acts either as an inhibitor or an activator of cyclin type D-CDK4 complexes depending on its phosphorylation state and/or stoichometry.</text>
</comment>
<evidence type="ECO:0000256" key="9">
    <source>
        <dbReference type="ARBA" id="ARBA00022843"/>
    </source>
</evidence>
<keyword evidence="12" id="KW-0131">Cell cycle</keyword>
<evidence type="ECO:0000256" key="1">
    <source>
        <dbReference type="ARBA" id="ARBA00004123"/>
    </source>
</evidence>
<dbReference type="AlphaFoldDB" id="A0A8C9R3H9"/>
<evidence type="ECO:0000256" key="12">
    <source>
        <dbReference type="ARBA" id="ARBA00023306"/>
    </source>
</evidence>
<dbReference type="Gene3D" id="4.10.365.10">
    <property type="entry name" value="p27"/>
    <property type="match status" value="1"/>
</dbReference>
<reference evidence="18 19" key="1">
    <citation type="submission" date="2019-04" db="EMBL/GenBank/DDBJ databases">
        <authorList>
            <consortium name="Wellcome Sanger Institute Data Sharing"/>
        </authorList>
    </citation>
    <scope>NUCLEOTIDE SEQUENCE [LARGE SCALE GENOMIC DNA]</scope>
</reference>
<sequence length="212" mass="23948">MSDVRLSNGSPTLERMEVRPAEQPKPSACRNLFGLLDHEELNRDLKGRLREMEEAASAKWSFDFVKHRPIPNGPFEWQAVDSDLLPDFYKRLQRGPGSKSLDVNANHAWGQQRGEQRERRAAGDRVEQNSGSLSGEQPGHSAVFVGHHQRGDPEEVSVTHHQEDEEKQSPARRKRPADHELFSQSKRSHTGCAELTQCVEHTPRKGSPSPHT</sequence>
<dbReference type="GO" id="GO:0051087">
    <property type="term" value="F:protein-folding chaperone binding"/>
    <property type="evidence" value="ECO:0007669"/>
    <property type="project" value="TreeGrafter"/>
</dbReference>
<feature type="region of interest" description="Disordered" evidence="16">
    <location>
        <begin position="1"/>
        <end position="26"/>
    </location>
</feature>
<evidence type="ECO:0000256" key="3">
    <source>
        <dbReference type="ARBA" id="ARBA00004496"/>
    </source>
</evidence>
<dbReference type="GO" id="GO:0008285">
    <property type="term" value="P:negative regulation of cell population proliferation"/>
    <property type="evidence" value="ECO:0007669"/>
    <property type="project" value="TreeGrafter"/>
</dbReference>
<dbReference type="Ensembl" id="ENSSFOT00015003822.2">
    <property type="protein sequence ID" value="ENSSFOP00015003759.1"/>
    <property type="gene ID" value="ENSSFOG00015002466.2"/>
</dbReference>
<evidence type="ECO:0000256" key="15">
    <source>
        <dbReference type="ARBA" id="ARBA00045727"/>
    </source>
</evidence>
<feature type="compositionally biased region" description="Basic and acidic residues" evidence="16">
    <location>
        <begin position="149"/>
        <end position="169"/>
    </location>
</feature>
<evidence type="ECO:0000256" key="14">
    <source>
        <dbReference type="ARBA" id="ARBA00031925"/>
    </source>
</evidence>
<organism evidence="18 19">
    <name type="scientific">Scleropages formosus</name>
    <name type="common">Asian bonytongue</name>
    <name type="synonym">Osteoglossum formosum</name>
    <dbReference type="NCBI Taxonomy" id="113540"/>
    <lineage>
        <taxon>Eukaryota</taxon>
        <taxon>Metazoa</taxon>
        <taxon>Chordata</taxon>
        <taxon>Craniata</taxon>
        <taxon>Vertebrata</taxon>
        <taxon>Euteleostomi</taxon>
        <taxon>Actinopterygii</taxon>
        <taxon>Neopterygii</taxon>
        <taxon>Teleostei</taxon>
        <taxon>Osteoglossocephala</taxon>
        <taxon>Osteoglossomorpha</taxon>
        <taxon>Osteoglossiformes</taxon>
        <taxon>Osteoglossidae</taxon>
        <taxon>Scleropages</taxon>
    </lineage>
</organism>
<evidence type="ECO:0000313" key="18">
    <source>
        <dbReference type="Ensembl" id="ENSSFOP00015003759.1"/>
    </source>
</evidence>
<evidence type="ECO:0000256" key="4">
    <source>
        <dbReference type="ARBA" id="ARBA00006726"/>
    </source>
</evidence>
<evidence type="ECO:0000256" key="16">
    <source>
        <dbReference type="SAM" id="MobiDB-lite"/>
    </source>
</evidence>
<keyword evidence="19" id="KW-1185">Reference proteome</keyword>
<dbReference type="Proteomes" id="UP000694397">
    <property type="component" value="Chromosome 5"/>
</dbReference>
<keyword evidence="11" id="KW-0539">Nucleus</keyword>